<gene>
    <name evidence="13" type="ORF">TPC1_12772</name>
</gene>
<evidence type="ECO:0000256" key="4">
    <source>
        <dbReference type="ARBA" id="ARBA00041057"/>
    </source>
</evidence>
<dbReference type="InterPro" id="IPR005502">
    <property type="entry name" value="Ribosyl_crysJ1"/>
</dbReference>
<protein>
    <recommendedName>
        <fullName evidence="4">ADP-ribosylhydrolase ARH3</fullName>
        <ecNumber evidence="2">3.2.1.143</ecNumber>
    </recommendedName>
    <alternativeName>
        <fullName evidence="5">ADP-ribose glycohydrolase ARH3</fullName>
    </alternativeName>
    <alternativeName>
        <fullName evidence="6">ADP-ribosylhydrolase 3</fullName>
    </alternativeName>
    <alternativeName>
        <fullName evidence="9">O-acetyl-ADP-ribose deacetylase ARH3</fullName>
    </alternativeName>
    <alternativeName>
        <fullName evidence="10">Poly(ADP-ribose) glycohydrolase ARH3</fullName>
    </alternativeName>
    <alternativeName>
        <fullName evidence="8">[Protein ADP-ribosylarginine] hydrolase-like protein 2</fullName>
    </alternativeName>
    <alternativeName>
        <fullName evidence="7">[Protein ADP-ribosylserine] hydrolase</fullName>
    </alternativeName>
</protein>
<evidence type="ECO:0000256" key="12">
    <source>
        <dbReference type="PIRSR" id="PIRSR605502-1"/>
    </source>
</evidence>
<feature type="non-terminal residue" evidence="13">
    <location>
        <position position="366"/>
    </location>
</feature>
<evidence type="ECO:0000256" key="5">
    <source>
        <dbReference type="ARBA" id="ARBA00042398"/>
    </source>
</evidence>
<dbReference type="Gene3D" id="1.10.4080.10">
    <property type="entry name" value="ADP-ribosylation/Crystallin J1"/>
    <property type="match status" value="1"/>
</dbReference>
<dbReference type="Pfam" id="PF03747">
    <property type="entry name" value="ADP_ribosyl_GH"/>
    <property type="match status" value="1"/>
</dbReference>
<dbReference type="InterPro" id="IPR050792">
    <property type="entry name" value="ADP-ribosylglycohydrolase"/>
</dbReference>
<dbReference type="PANTHER" id="PTHR16222">
    <property type="entry name" value="ADP-RIBOSYLGLYCOHYDROLASE"/>
    <property type="match status" value="1"/>
</dbReference>
<feature type="non-terminal residue" evidence="13">
    <location>
        <position position="1"/>
    </location>
</feature>
<keyword evidence="12" id="KW-0479">Metal-binding</keyword>
<feature type="binding site" evidence="12">
    <location>
        <position position="326"/>
    </location>
    <ligand>
        <name>Mg(2+)</name>
        <dbReference type="ChEBI" id="CHEBI:18420"/>
        <label>1</label>
    </ligand>
</feature>
<evidence type="ECO:0000256" key="6">
    <source>
        <dbReference type="ARBA" id="ARBA00042471"/>
    </source>
</evidence>
<dbReference type="SUPFAM" id="SSF101478">
    <property type="entry name" value="ADP-ribosylglycohydrolase"/>
    <property type="match status" value="1"/>
</dbReference>
<dbReference type="EC" id="3.2.1.143" evidence="2"/>
<dbReference type="InterPro" id="IPR036705">
    <property type="entry name" value="Ribosyl_crysJ1_sf"/>
</dbReference>
<evidence type="ECO:0000256" key="9">
    <source>
        <dbReference type="ARBA" id="ARBA00043187"/>
    </source>
</evidence>
<dbReference type="PANTHER" id="PTHR16222:SF24">
    <property type="entry name" value="ADP-RIBOSYLHYDROLASE ARH3"/>
    <property type="match status" value="1"/>
</dbReference>
<comment type="cofactor">
    <cofactor evidence="12">
        <name>Mg(2+)</name>
        <dbReference type="ChEBI" id="CHEBI:18420"/>
    </cofactor>
    <text evidence="12">Binds 2 magnesium ions per subunit.</text>
</comment>
<evidence type="ECO:0000256" key="8">
    <source>
        <dbReference type="ARBA" id="ARBA00042850"/>
    </source>
</evidence>
<evidence type="ECO:0000256" key="10">
    <source>
        <dbReference type="ARBA" id="ARBA00043193"/>
    </source>
</evidence>
<organism evidence="13">
    <name type="scientific">Trepomonas sp. PC1</name>
    <dbReference type="NCBI Taxonomy" id="1076344"/>
    <lineage>
        <taxon>Eukaryota</taxon>
        <taxon>Metamonada</taxon>
        <taxon>Diplomonadida</taxon>
        <taxon>Hexamitidae</taxon>
        <taxon>Hexamitinae</taxon>
        <taxon>Trepomonas</taxon>
    </lineage>
</organism>
<comment type="catalytic activity">
    <reaction evidence="11">
        <text>alpha-NAD(+) + H2O = ADP-D-ribose + nicotinamide + H(+)</text>
        <dbReference type="Rhea" id="RHEA:68792"/>
        <dbReference type="ChEBI" id="CHEBI:15377"/>
        <dbReference type="ChEBI" id="CHEBI:15378"/>
        <dbReference type="ChEBI" id="CHEBI:17154"/>
        <dbReference type="ChEBI" id="CHEBI:57967"/>
        <dbReference type="ChEBI" id="CHEBI:77017"/>
    </reaction>
</comment>
<reference evidence="13" key="1">
    <citation type="submission" date="2015-07" db="EMBL/GenBank/DDBJ databases">
        <title>Adaptation to a free-living lifestyle via gene acquisitions in the diplomonad Trepomonas sp. PC1.</title>
        <authorList>
            <person name="Xu F."/>
            <person name="Jerlstrom-Hultqvist J."/>
            <person name="Kolisko M."/>
            <person name="Simpson A.G.B."/>
            <person name="Roger A.J."/>
            <person name="Svard S.G."/>
            <person name="Andersson J.O."/>
        </authorList>
    </citation>
    <scope>NUCLEOTIDE SEQUENCE</scope>
    <source>
        <strain evidence="13">PC1</strain>
    </source>
</reference>
<dbReference type="EMBL" id="GDID01002065">
    <property type="protein sequence ID" value="JAP94541.1"/>
    <property type="molecule type" value="Transcribed_RNA"/>
</dbReference>
<keyword evidence="12" id="KW-0460">Magnesium</keyword>
<evidence type="ECO:0000256" key="11">
    <source>
        <dbReference type="ARBA" id="ARBA00049015"/>
    </source>
</evidence>
<keyword evidence="3 13" id="KW-0378">Hydrolase</keyword>
<sequence>SNCRKDTKLVGYSIFKFDKQIMTKAENLHSVLQNKDYSDYSDVQKRKIGCLFGGLIGSSMGFTLQNHNFGEQQLLQNRTLMFAQNKLEGLKQNINLGNFIPGMWSTAGCQSIALLEVISYYNRFPASEFMFALQDVFEKQFCCPNDGMHPGIGLTISSALQDFQKTQARNECIIEHHLTPTGTFQSNGSGALMRCFPAALMNNVRNALWVSFYQAKCTHKGEDQAICCVLHTFLSYMLINEPFDFQALFDQKIIQFLQFVDEMQIKKSKEIESLLQSTGNFNWKLPKFKPTSEGRVGQYALDAMAISLNALYHNKTLDQICCLGGDAEVNGSVLGSLLGAQFGIEIFKENWTDAVLKQDQDALIEA</sequence>
<evidence type="ECO:0000256" key="7">
    <source>
        <dbReference type="ARBA" id="ARBA00042722"/>
    </source>
</evidence>
<dbReference type="GO" id="GO:0046872">
    <property type="term" value="F:metal ion binding"/>
    <property type="evidence" value="ECO:0007669"/>
    <property type="project" value="UniProtKB-KW"/>
</dbReference>
<evidence type="ECO:0000256" key="2">
    <source>
        <dbReference type="ARBA" id="ARBA00012255"/>
    </source>
</evidence>
<feature type="binding site" evidence="12">
    <location>
        <position position="105"/>
    </location>
    <ligand>
        <name>Mg(2+)</name>
        <dbReference type="ChEBI" id="CHEBI:18420"/>
        <label>1</label>
    </ligand>
</feature>
<dbReference type="AlphaFoldDB" id="A0A146KGK7"/>
<accession>A0A146KGK7</accession>
<comment type="similarity">
    <text evidence="1">Belongs to the ADP-ribosylglycohydrolase family.</text>
</comment>
<proteinExistence type="inferred from homology"/>
<evidence type="ECO:0000313" key="13">
    <source>
        <dbReference type="EMBL" id="JAP94541.1"/>
    </source>
</evidence>
<evidence type="ECO:0000256" key="3">
    <source>
        <dbReference type="ARBA" id="ARBA00022801"/>
    </source>
</evidence>
<dbReference type="GO" id="GO:0004649">
    <property type="term" value="F:poly(ADP-ribose) glycohydrolase activity"/>
    <property type="evidence" value="ECO:0007669"/>
    <property type="project" value="UniProtKB-EC"/>
</dbReference>
<evidence type="ECO:0000256" key="1">
    <source>
        <dbReference type="ARBA" id="ARBA00010702"/>
    </source>
</evidence>
<name>A0A146KGK7_9EUKA</name>